<evidence type="ECO:0000313" key="8">
    <source>
        <dbReference type="EMBL" id="NZA01774.1"/>
    </source>
</evidence>
<proteinExistence type="inferred from homology"/>
<sequence length="160" mass="17461">MNSSRWKPSVTVAAVIAHEGRYLLVEEQTRDGLRLNTPAGHLEPGESPQDGAVREALEETGRVFTPEALLGVYMAASHDARGEPTTWLRFAYCGRAGEADPARPLDDGIVRTLWLTPAEIEASQARHRSPLVWRCVQDHLAGRRFALDAVHMDPSAGAPG</sequence>
<evidence type="ECO:0000256" key="6">
    <source>
        <dbReference type="RuleBase" id="RU364043"/>
    </source>
</evidence>
<dbReference type="InterPro" id="IPR033713">
    <property type="entry name" value="NudJ"/>
</dbReference>
<comment type="cofactor">
    <cofactor evidence="1 6">
        <name>Mg(2+)</name>
        <dbReference type="ChEBI" id="CHEBI:18420"/>
    </cofactor>
</comment>
<dbReference type="EC" id="3.6.1.-" evidence="6"/>
<evidence type="ECO:0000256" key="4">
    <source>
        <dbReference type="ARBA" id="ARBA00015552"/>
    </source>
</evidence>
<evidence type="ECO:0000259" key="7">
    <source>
        <dbReference type="PROSITE" id="PS51462"/>
    </source>
</evidence>
<dbReference type="Proteomes" id="UP000589716">
    <property type="component" value="Unassembled WGS sequence"/>
</dbReference>
<dbReference type="GO" id="GO:0017111">
    <property type="term" value="F:ribonucleoside triphosphate phosphatase activity"/>
    <property type="evidence" value="ECO:0007669"/>
    <property type="project" value="InterPro"/>
</dbReference>
<comment type="similarity">
    <text evidence="2 6">Belongs to the Nudix hydrolase family. NudJ subfamily.</text>
</comment>
<protein>
    <recommendedName>
        <fullName evidence="4 6">Phosphatase NudJ</fullName>
        <ecNumber evidence="6">3.6.1.-</ecNumber>
    </recommendedName>
</protein>
<evidence type="ECO:0000256" key="5">
    <source>
        <dbReference type="ARBA" id="ARBA00022801"/>
    </source>
</evidence>
<dbReference type="CDD" id="cd03675">
    <property type="entry name" value="NUDIX_Hydrolase"/>
    <property type="match status" value="1"/>
</dbReference>
<dbReference type="GO" id="GO:0004787">
    <property type="term" value="F:thiamine diphosphate phosphatase activity"/>
    <property type="evidence" value="ECO:0007669"/>
    <property type="project" value="InterPro"/>
</dbReference>
<keyword evidence="6" id="KW-0460">Magnesium</keyword>
<dbReference type="InterPro" id="IPR020084">
    <property type="entry name" value="NUDIX_hydrolase_CS"/>
</dbReference>
<dbReference type="Pfam" id="PF00293">
    <property type="entry name" value="NUDIX"/>
    <property type="match status" value="1"/>
</dbReference>
<dbReference type="Gene3D" id="3.90.79.10">
    <property type="entry name" value="Nucleoside Triphosphate Pyrophosphohydrolase"/>
    <property type="match status" value="1"/>
</dbReference>
<keyword evidence="5 6" id="KW-0378">Hydrolase</keyword>
<name>A0A853IUU4_9BURK</name>
<dbReference type="InterPro" id="IPR015797">
    <property type="entry name" value="NUDIX_hydrolase-like_dom_sf"/>
</dbReference>
<dbReference type="PROSITE" id="PS51462">
    <property type="entry name" value="NUDIX"/>
    <property type="match status" value="1"/>
</dbReference>
<evidence type="ECO:0000256" key="3">
    <source>
        <dbReference type="ARBA" id="ARBA00011245"/>
    </source>
</evidence>
<gene>
    <name evidence="6" type="primary">nudJ</name>
    <name evidence="8" type="ORF">H0I39_08475</name>
</gene>
<dbReference type="PANTHER" id="PTHR43046">
    <property type="entry name" value="GDP-MANNOSE MANNOSYL HYDROLASE"/>
    <property type="match status" value="1"/>
</dbReference>
<dbReference type="SUPFAM" id="SSF55811">
    <property type="entry name" value="Nudix"/>
    <property type="match status" value="1"/>
</dbReference>
<dbReference type="EMBL" id="JACCKX010000001">
    <property type="protein sequence ID" value="NZA01774.1"/>
    <property type="molecule type" value="Genomic_DNA"/>
</dbReference>
<accession>A0A853IUU4</accession>
<keyword evidence="9" id="KW-1185">Reference proteome</keyword>
<evidence type="ECO:0000256" key="1">
    <source>
        <dbReference type="ARBA" id="ARBA00001946"/>
    </source>
</evidence>
<evidence type="ECO:0000256" key="2">
    <source>
        <dbReference type="ARBA" id="ARBA00007608"/>
    </source>
</evidence>
<dbReference type="PROSITE" id="PS00893">
    <property type="entry name" value="NUDIX_BOX"/>
    <property type="match status" value="1"/>
</dbReference>
<dbReference type="RefSeq" id="WP_180550185.1">
    <property type="nucleotide sequence ID" value="NZ_DAIPTI010000044.1"/>
</dbReference>
<dbReference type="PANTHER" id="PTHR43046:SF14">
    <property type="entry name" value="MUTT_NUDIX FAMILY PROTEIN"/>
    <property type="match status" value="1"/>
</dbReference>
<dbReference type="GO" id="GO:0017110">
    <property type="term" value="F:nucleoside diphosphate phosphatase activity"/>
    <property type="evidence" value="ECO:0007669"/>
    <property type="project" value="InterPro"/>
</dbReference>
<comment type="subunit">
    <text evidence="3 6">Monomer.</text>
</comment>
<feature type="domain" description="Nudix hydrolase" evidence="7">
    <location>
        <begin position="5"/>
        <end position="137"/>
    </location>
</feature>
<comment type="caution">
    <text evidence="8">The sequence shown here is derived from an EMBL/GenBank/DDBJ whole genome shotgun (WGS) entry which is preliminary data.</text>
</comment>
<reference evidence="8 9" key="1">
    <citation type="submission" date="2020-07" db="EMBL/GenBank/DDBJ databases">
        <authorList>
            <person name="Maaloum M."/>
        </authorList>
    </citation>
    <scope>NUCLEOTIDE SEQUENCE [LARGE SCALE GENOMIC DNA]</scope>
    <source>
        <strain evidence="8 9">GCS-AN-3</strain>
    </source>
</reference>
<dbReference type="InterPro" id="IPR000086">
    <property type="entry name" value="NUDIX_hydrolase_dom"/>
</dbReference>
<evidence type="ECO:0000313" key="9">
    <source>
        <dbReference type="Proteomes" id="UP000589716"/>
    </source>
</evidence>
<dbReference type="AlphaFoldDB" id="A0A853IUU4"/>
<organism evidence="8 9">
    <name type="scientific">Ottowia beijingensis</name>
    <dbReference type="NCBI Taxonomy" id="1207057"/>
    <lineage>
        <taxon>Bacteria</taxon>
        <taxon>Pseudomonadati</taxon>
        <taxon>Pseudomonadota</taxon>
        <taxon>Betaproteobacteria</taxon>
        <taxon>Burkholderiales</taxon>
        <taxon>Comamonadaceae</taxon>
        <taxon>Ottowia</taxon>
    </lineage>
</organism>